<dbReference type="Pfam" id="PF01841">
    <property type="entry name" value="Transglut_core"/>
    <property type="match status" value="1"/>
</dbReference>
<feature type="transmembrane region" description="Helical" evidence="1">
    <location>
        <begin position="579"/>
        <end position="597"/>
    </location>
</feature>
<dbReference type="InterPro" id="IPR021878">
    <property type="entry name" value="TgpA_N"/>
</dbReference>
<dbReference type="PANTHER" id="PTHR42736">
    <property type="entry name" value="PROTEIN-GLUTAMINE GAMMA-GLUTAMYLTRANSFERASE"/>
    <property type="match status" value="1"/>
</dbReference>
<feature type="transmembrane region" description="Helical" evidence="1">
    <location>
        <begin position="121"/>
        <end position="139"/>
    </location>
</feature>
<gene>
    <name evidence="3" type="ORF">ALFOR1_30364</name>
</gene>
<dbReference type="Proteomes" id="UP000509458">
    <property type="component" value="Chromosome"/>
</dbReference>
<dbReference type="AlphaFoldDB" id="A0A6T9XYE9"/>
<reference evidence="3 4" key="1">
    <citation type="submission" date="2020-06" db="EMBL/GenBank/DDBJ databases">
        <authorList>
            <person name="Duchaud E."/>
        </authorList>
    </citation>
    <scope>NUCLEOTIDE SEQUENCE [LARGE SCALE GENOMIC DNA]</scope>
    <source>
        <strain evidence="3">Alteromonas fortis</strain>
    </source>
</reference>
<feature type="domain" description="Transglutaminase-like" evidence="2">
    <location>
        <begin position="430"/>
        <end position="499"/>
    </location>
</feature>
<dbReference type="Pfam" id="PF11992">
    <property type="entry name" value="TgpA_N"/>
    <property type="match status" value="1"/>
</dbReference>
<evidence type="ECO:0000313" key="4">
    <source>
        <dbReference type="Proteomes" id="UP000509458"/>
    </source>
</evidence>
<dbReference type="EMBL" id="LR812090">
    <property type="protein sequence ID" value="CAB9493451.1"/>
    <property type="molecule type" value="Genomic_DNA"/>
</dbReference>
<dbReference type="InterPro" id="IPR038765">
    <property type="entry name" value="Papain-like_cys_pep_sf"/>
</dbReference>
<evidence type="ECO:0000256" key="1">
    <source>
        <dbReference type="SAM" id="Phobius"/>
    </source>
</evidence>
<dbReference type="RefSeq" id="WP_179982985.1">
    <property type="nucleotide sequence ID" value="NZ_LR812090.1"/>
</dbReference>
<feature type="transmembrane region" description="Helical" evidence="1">
    <location>
        <begin position="175"/>
        <end position="194"/>
    </location>
</feature>
<dbReference type="SUPFAM" id="SSF54001">
    <property type="entry name" value="Cysteine proteinases"/>
    <property type="match status" value="1"/>
</dbReference>
<name>A0A6T9XYE9_ALTMA</name>
<sequence length="688" mass="76272">MSILTSRQFSQLAVLKSVFSQPQSVAVLLLCAAFSLILSTLTSPLMIWVLMLSGCAVVVRVAGLSTLHNLPTSRTVNLLAVLAVFALSWFGFSVGLLDSMINLLTVACALKIMLVKNKRDFHLLICTSLFLIGCGFISSLSVFAWIGYTAILALLLVATAIYHGAGVSIARSVRFVSILIVQAFPIALLLFLLLPQLPPLWQMPTSKSTETGLSDTVTPGDIASLASSSELAFSATFNSEEEVPDAPLRYWRAMTLEHFDGKTWSISNKRKQAEQQLASMGRSTPLSILAVKELSLVTDYELIVEPTQQRWLFALEPSSPNNLKNSITVSTLFDYTLRADTPISSKKAFYLRYFSNAPIINGIGNFEAQLNLQVSTNGNPEARAWGQALANQYSNTIEVVNAVMREFNQGGFRYTLSPNAMPVDPIDSFLFEQRAGFCAHYAGAMVYVLRAAGVPARMVTGYQGGSALSDNVLQVRQYDAHAWVEALIDSKWIRFDPTSMVAPSRLSFGLEHALEELGESRETTILSEFGNSAFFATLQGWFQQLDYSWSKWVLGFDNTAQTNMLEELLGALTPQKMRAVFLSALGLIGLILALYFLPKKQKVHLSPSYRILLKAIKLVETKTGVRRDNKTLSAYINQTSAYLPPHAARSFKKLCEIFERERYAKRDRSSDRHEVMKLQLKTLKQSLK</sequence>
<keyword evidence="1" id="KW-0472">Membrane</keyword>
<feature type="transmembrane region" description="Helical" evidence="1">
    <location>
        <begin position="20"/>
        <end position="38"/>
    </location>
</feature>
<organism evidence="3 4">
    <name type="scientific">Alteromonas macleodii</name>
    <name type="common">Pseudoalteromonas macleodii</name>
    <dbReference type="NCBI Taxonomy" id="28108"/>
    <lineage>
        <taxon>Bacteria</taxon>
        <taxon>Pseudomonadati</taxon>
        <taxon>Pseudomonadota</taxon>
        <taxon>Gammaproteobacteria</taxon>
        <taxon>Alteromonadales</taxon>
        <taxon>Alteromonadaceae</taxon>
        <taxon>Alteromonas/Salinimonas group</taxon>
        <taxon>Alteromonas</taxon>
    </lineage>
</organism>
<evidence type="ECO:0000259" key="2">
    <source>
        <dbReference type="SMART" id="SM00460"/>
    </source>
</evidence>
<feature type="transmembrane region" description="Helical" evidence="1">
    <location>
        <begin position="79"/>
        <end position="109"/>
    </location>
</feature>
<keyword evidence="1" id="KW-0812">Transmembrane</keyword>
<dbReference type="PANTHER" id="PTHR42736:SF1">
    <property type="entry name" value="PROTEIN-GLUTAMINE GAMMA-GLUTAMYLTRANSFERASE"/>
    <property type="match status" value="1"/>
</dbReference>
<keyword evidence="1" id="KW-1133">Transmembrane helix</keyword>
<proteinExistence type="predicted"/>
<dbReference type="InterPro" id="IPR002931">
    <property type="entry name" value="Transglutaminase-like"/>
</dbReference>
<evidence type="ECO:0000313" key="3">
    <source>
        <dbReference type="EMBL" id="CAB9493451.1"/>
    </source>
</evidence>
<dbReference type="InterPro" id="IPR052901">
    <property type="entry name" value="Bact_TGase-like"/>
</dbReference>
<dbReference type="SMART" id="SM00460">
    <property type="entry name" value="TGc"/>
    <property type="match status" value="1"/>
</dbReference>
<dbReference type="Gene3D" id="3.10.620.30">
    <property type="match status" value="1"/>
</dbReference>
<accession>A0A6T9XYE9</accession>
<protein>
    <submittedName>
        <fullName evidence="3">Transglutaminase</fullName>
    </submittedName>
</protein>
<feature type="transmembrane region" description="Helical" evidence="1">
    <location>
        <begin position="145"/>
        <end position="163"/>
    </location>
</feature>